<dbReference type="Proteomes" id="UP000215914">
    <property type="component" value="Unassembled WGS sequence"/>
</dbReference>
<reference evidence="1" key="2">
    <citation type="submission" date="2020-06" db="EMBL/GenBank/DDBJ databases">
        <title>Helianthus annuus Genome sequencing and assembly Release 2.</title>
        <authorList>
            <person name="Gouzy J."/>
            <person name="Langlade N."/>
            <person name="Munos S."/>
        </authorList>
    </citation>
    <scope>NUCLEOTIDE SEQUENCE</scope>
    <source>
        <tissue evidence="1">Leaves</tissue>
    </source>
</reference>
<name>A0A9K3HYT4_HELAN</name>
<organism evidence="1 2">
    <name type="scientific">Helianthus annuus</name>
    <name type="common">Common sunflower</name>
    <dbReference type="NCBI Taxonomy" id="4232"/>
    <lineage>
        <taxon>Eukaryota</taxon>
        <taxon>Viridiplantae</taxon>
        <taxon>Streptophyta</taxon>
        <taxon>Embryophyta</taxon>
        <taxon>Tracheophyta</taxon>
        <taxon>Spermatophyta</taxon>
        <taxon>Magnoliopsida</taxon>
        <taxon>eudicotyledons</taxon>
        <taxon>Gunneridae</taxon>
        <taxon>Pentapetalae</taxon>
        <taxon>asterids</taxon>
        <taxon>campanulids</taxon>
        <taxon>Asterales</taxon>
        <taxon>Asteraceae</taxon>
        <taxon>Asteroideae</taxon>
        <taxon>Heliantheae alliance</taxon>
        <taxon>Heliantheae</taxon>
        <taxon>Helianthus</taxon>
    </lineage>
</organism>
<gene>
    <name evidence="1" type="ORF">HanXRQr2_Chr10g0450381</name>
</gene>
<accession>A0A9K3HYT4</accession>
<dbReference type="AlphaFoldDB" id="A0A9K3HYT4"/>
<evidence type="ECO:0000313" key="2">
    <source>
        <dbReference type="Proteomes" id="UP000215914"/>
    </source>
</evidence>
<proteinExistence type="predicted"/>
<keyword evidence="2" id="KW-1185">Reference proteome</keyword>
<dbReference type="EMBL" id="MNCJ02000325">
    <property type="protein sequence ID" value="KAF5787224.1"/>
    <property type="molecule type" value="Genomic_DNA"/>
</dbReference>
<protein>
    <submittedName>
        <fullName evidence="1">Uncharacterized protein</fullName>
    </submittedName>
</protein>
<evidence type="ECO:0000313" key="1">
    <source>
        <dbReference type="EMBL" id="KAF5787224.1"/>
    </source>
</evidence>
<sequence>MLTDSSVNSLLEGACLFQVCPGSGKGSHHLHLVHSCLVPVQTDKVHPHSLALVQTDEVHLHSLALVQTDMDRLHCLAPVQTEMDRLHC</sequence>
<reference evidence="1" key="1">
    <citation type="journal article" date="2017" name="Nature">
        <title>The sunflower genome provides insights into oil metabolism, flowering and Asterid evolution.</title>
        <authorList>
            <person name="Badouin H."/>
            <person name="Gouzy J."/>
            <person name="Grassa C.J."/>
            <person name="Murat F."/>
            <person name="Staton S.E."/>
            <person name="Cottret L."/>
            <person name="Lelandais-Briere C."/>
            <person name="Owens G.L."/>
            <person name="Carrere S."/>
            <person name="Mayjonade B."/>
            <person name="Legrand L."/>
            <person name="Gill N."/>
            <person name="Kane N.C."/>
            <person name="Bowers J.E."/>
            <person name="Hubner S."/>
            <person name="Bellec A."/>
            <person name="Berard A."/>
            <person name="Berges H."/>
            <person name="Blanchet N."/>
            <person name="Boniface M.C."/>
            <person name="Brunel D."/>
            <person name="Catrice O."/>
            <person name="Chaidir N."/>
            <person name="Claudel C."/>
            <person name="Donnadieu C."/>
            <person name="Faraut T."/>
            <person name="Fievet G."/>
            <person name="Helmstetter N."/>
            <person name="King M."/>
            <person name="Knapp S.J."/>
            <person name="Lai Z."/>
            <person name="Le Paslier M.C."/>
            <person name="Lippi Y."/>
            <person name="Lorenzon L."/>
            <person name="Mandel J.R."/>
            <person name="Marage G."/>
            <person name="Marchand G."/>
            <person name="Marquand E."/>
            <person name="Bret-Mestries E."/>
            <person name="Morien E."/>
            <person name="Nambeesan S."/>
            <person name="Nguyen T."/>
            <person name="Pegot-Espagnet P."/>
            <person name="Pouilly N."/>
            <person name="Raftis F."/>
            <person name="Sallet E."/>
            <person name="Schiex T."/>
            <person name="Thomas J."/>
            <person name="Vandecasteele C."/>
            <person name="Vares D."/>
            <person name="Vear F."/>
            <person name="Vautrin S."/>
            <person name="Crespi M."/>
            <person name="Mangin B."/>
            <person name="Burke J.M."/>
            <person name="Salse J."/>
            <person name="Munos S."/>
            <person name="Vincourt P."/>
            <person name="Rieseberg L.H."/>
            <person name="Langlade N.B."/>
        </authorList>
    </citation>
    <scope>NUCLEOTIDE SEQUENCE</scope>
    <source>
        <tissue evidence="1">Leaves</tissue>
    </source>
</reference>
<comment type="caution">
    <text evidence="1">The sequence shown here is derived from an EMBL/GenBank/DDBJ whole genome shotgun (WGS) entry which is preliminary data.</text>
</comment>
<dbReference type="Gramene" id="mRNA:HanXRQr2_Chr10g0450381">
    <property type="protein sequence ID" value="CDS:HanXRQr2_Chr10g0450381.1"/>
    <property type="gene ID" value="HanXRQr2_Chr10g0450381"/>
</dbReference>